<dbReference type="RefSeq" id="WP_143315668.1">
    <property type="nucleotide sequence ID" value="NZ_JACSRA010000005.1"/>
</dbReference>
<dbReference type="EMBL" id="JACSRA010000005">
    <property type="protein sequence ID" value="MBD7910667.1"/>
    <property type="molecule type" value="Genomic_DNA"/>
</dbReference>
<gene>
    <name evidence="3" type="ORF">H9661_04765</name>
</gene>
<organism evidence="3 4">
    <name type="scientific">Clostridium cibarium</name>
    <dbReference type="NCBI Taxonomy" id="2762247"/>
    <lineage>
        <taxon>Bacteria</taxon>
        <taxon>Bacillati</taxon>
        <taxon>Bacillota</taxon>
        <taxon>Clostridia</taxon>
        <taxon>Eubacteriales</taxon>
        <taxon>Clostridiaceae</taxon>
        <taxon>Clostridium</taxon>
    </lineage>
</organism>
<evidence type="ECO:0000256" key="1">
    <source>
        <dbReference type="ARBA" id="ARBA00043985"/>
    </source>
</evidence>
<comment type="caution">
    <text evidence="3">The sequence shown here is derived from an EMBL/GenBank/DDBJ whole genome shotgun (WGS) entry which is preliminary data.</text>
</comment>
<dbReference type="PANTHER" id="PTHR31088:SF6">
    <property type="entry name" value="PHAGE SHOCK PROTEIN A"/>
    <property type="match status" value="1"/>
</dbReference>
<protein>
    <submittedName>
        <fullName evidence="3">PspA/IM30 family protein</fullName>
    </submittedName>
</protein>
<keyword evidence="2" id="KW-0175">Coiled coil</keyword>
<dbReference type="Pfam" id="PF04012">
    <property type="entry name" value="PspA_IM30"/>
    <property type="match status" value="1"/>
</dbReference>
<dbReference type="PANTHER" id="PTHR31088">
    <property type="entry name" value="MEMBRANE-ASSOCIATED PROTEIN VIPP1, CHLOROPLASTIC"/>
    <property type="match status" value="1"/>
</dbReference>
<keyword evidence="4" id="KW-1185">Reference proteome</keyword>
<comment type="similarity">
    <text evidence="1">Belongs to the PspA/Vipp/IM30 family.</text>
</comment>
<name>A0ABR8PR83_9CLOT</name>
<feature type="coiled-coil region" evidence="2">
    <location>
        <begin position="108"/>
        <end position="142"/>
    </location>
</feature>
<feature type="coiled-coil region" evidence="2">
    <location>
        <begin position="19"/>
        <end position="74"/>
    </location>
</feature>
<evidence type="ECO:0000256" key="2">
    <source>
        <dbReference type="SAM" id="Coils"/>
    </source>
</evidence>
<evidence type="ECO:0000313" key="3">
    <source>
        <dbReference type="EMBL" id="MBD7910667.1"/>
    </source>
</evidence>
<sequence length="217" mass="24725">MGIFSRMSNMLRAKVNTTLDEMENPIELLDQKIKDMEEQLSKAKLNSAQVLGNVHEIEKKMELAKKESADFDEKVKLALAKGNEDLAKRALSKKVDSDKRYETLKATYETSKVQADTLKKNLKALQDEIDKTRSYRDEAAARYSSAQASKKVNEVLADVKTKSNSIQIDNIERKIAREESMAQGLGELREVDDFESEFAKLDNVDLDLELQKYKTQQ</sequence>
<accession>A0ABR8PR83</accession>
<evidence type="ECO:0000313" key="4">
    <source>
        <dbReference type="Proteomes" id="UP000627781"/>
    </source>
</evidence>
<dbReference type="InterPro" id="IPR007157">
    <property type="entry name" value="PspA_VIPP1"/>
</dbReference>
<dbReference type="Proteomes" id="UP000627781">
    <property type="component" value="Unassembled WGS sequence"/>
</dbReference>
<proteinExistence type="inferred from homology"/>
<reference evidence="3 4" key="1">
    <citation type="submission" date="2020-08" db="EMBL/GenBank/DDBJ databases">
        <title>A Genomic Blueprint of the Chicken Gut Microbiome.</title>
        <authorList>
            <person name="Gilroy R."/>
            <person name="Ravi A."/>
            <person name="Getino M."/>
            <person name="Pursley I."/>
            <person name="Horton D.L."/>
            <person name="Alikhan N.-F."/>
            <person name="Baker D."/>
            <person name="Gharbi K."/>
            <person name="Hall N."/>
            <person name="Watson M."/>
            <person name="Adriaenssens E.M."/>
            <person name="Foster-Nyarko E."/>
            <person name="Jarju S."/>
            <person name="Secka A."/>
            <person name="Antonio M."/>
            <person name="Oren A."/>
            <person name="Chaudhuri R."/>
            <person name="La Ragione R.M."/>
            <person name="Hildebrand F."/>
            <person name="Pallen M.J."/>
        </authorList>
    </citation>
    <scope>NUCLEOTIDE SEQUENCE [LARGE SCALE GENOMIC DNA]</scope>
    <source>
        <strain evidence="3 4">Sa3CVN1</strain>
    </source>
</reference>